<keyword evidence="8" id="KW-1278">Translocase</keyword>
<evidence type="ECO:0000256" key="1">
    <source>
        <dbReference type="ARBA" id="ARBA00004202"/>
    </source>
</evidence>
<dbReference type="GO" id="GO:0042626">
    <property type="term" value="F:ATPase-coupled transmembrane transporter activity"/>
    <property type="evidence" value="ECO:0007669"/>
    <property type="project" value="TreeGrafter"/>
</dbReference>
<dbReference type="Proteomes" id="UP000252345">
    <property type="component" value="Unassembled WGS sequence"/>
</dbReference>
<dbReference type="InterPro" id="IPR003593">
    <property type="entry name" value="AAA+_ATPase"/>
</dbReference>
<keyword evidence="6" id="KW-0547">Nucleotide-binding</keyword>
<keyword evidence="9" id="KW-0472">Membrane</keyword>
<dbReference type="CDD" id="cd03225">
    <property type="entry name" value="ABC_cobalt_CbiO_domain1"/>
    <property type="match status" value="1"/>
</dbReference>
<protein>
    <submittedName>
        <fullName evidence="12">Cobalt ABC transporter</fullName>
    </submittedName>
</protein>
<dbReference type="Gene3D" id="3.40.50.300">
    <property type="entry name" value="P-loop containing nucleotide triphosphate hydrolases"/>
    <property type="match status" value="2"/>
</dbReference>
<evidence type="ECO:0000256" key="2">
    <source>
        <dbReference type="ARBA" id="ARBA00005417"/>
    </source>
</evidence>
<evidence type="ECO:0000313" key="12">
    <source>
        <dbReference type="EMBL" id="RBP99766.1"/>
    </source>
</evidence>
<dbReference type="EMBL" id="PDCH01000002">
    <property type="protein sequence ID" value="RBP99766.1"/>
    <property type="molecule type" value="Genomic_DNA"/>
</dbReference>
<reference evidence="12 13" key="1">
    <citation type="submission" date="2017-10" db="EMBL/GenBank/DDBJ databases">
        <title>Bifidobacterium xylocopum sp. nov. and Bifidobacterium aemilianum sp. nov., from the carpenter bee (Xylocopa violacea) digestive tract.</title>
        <authorList>
            <person name="Alberoni D."/>
            <person name="Baffoni L."/>
            <person name="Di Gioia D."/>
            <person name="Gaggia F."/>
            <person name="Biavati B."/>
        </authorList>
    </citation>
    <scope>NUCLEOTIDE SEQUENCE [LARGE SCALE GENOMIC DNA]</scope>
    <source>
        <strain evidence="12 13">XV2</strain>
    </source>
</reference>
<dbReference type="InterPro" id="IPR027417">
    <property type="entry name" value="P-loop_NTPase"/>
</dbReference>
<dbReference type="AlphaFoldDB" id="A0A366KDF5"/>
<dbReference type="InterPro" id="IPR017871">
    <property type="entry name" value="ABC_transporter-like_CS"/>
</dbReference>
<organism evidence="12 13">
    <name type="scientific">Bifidobacterium xylocopae</name>
    <dbReference type="NCBI Taxonomy" id="2493119"/>
    <lineage>
        <taxon>Bacteria</taxon>
        <taxon>Bacillati</taxon>
        <taxon>Actinomycetota</taxon>
        <taxon>Actinomycetes</taxon>
        <taxon>Bifidobacteriales</taxon>
        <taxon>Bifidobacteriaceae</taxon>
        <taxon>Bifidobacterium</taxon>
    </lineage>
</organism>
<dbReference type="InterPro" id="IPR003439">
    <property type="entry name" value="ABC_transporter-like_ATP-bd"/>
</dbReference>
<keyword evidence="13" id="KW-1185">Reference proteome</keyword>
<dbReference type="OrthoDB" id="7757085at2"/>
<proteinExistence type="inferred from homology"/>
<comment type="subcellular location">
    <subcellularLocation>
        <location evidence="1">Cell membrane</location>
        <topology evidence="1">Peripheral membrane protein</topology>
    </subcellularLocation>
</comment>
<keyword evidence="5" id="KW-0677">Repeat</keyword>
<keyword evidence="3" id="KW-0813">Transport</keyword>
<dbReference type="RefSeq" id="WP_113852863.1">
    <property type="nucleotide sequence ID" value="NZ_PDCH01000002.1"/>
</dbReference>
<evidence type="ECO:0000256" key="4">
    <source>
        <dbReference type="ARBA" id="ARBA00022475"/>
    </source>
</evidence>
<dbReference type="PANTHER" id="PTHR43553">
    <property type="entry name" value="HEAVY METAL TRANSPORTER"/>
    <property type="match status" value="1"/>
</dbReference>
<name>A0A366KDF5_9BIFI</name>
<keyword evidence="7" id="KW-0067">ATP-binding</keyword>
<comment type="similarity">
    <text evidence="2">Belongs to the ABC transporter superfamily.</text>
</comment>
<dbReference type="Pfam" id="PF00005">
    <property type="entry name" value="ABC_tran"/>
    <property type="match status" value="2"/>
</dbReference>
<dbReference type="PROSITE" id="PS50893">
    <property type="entry name" value="ABC_TRANSPORTER_2"/>
    <property type="match status" value="2"/>
</dbReference>
<dbReference type="GO" id="GO:0043190">
    <property type="term" value="C:ATP-binding cassette (ABC) transporter complex"/>
    <property type="evidence" value="ECO:0007669"/>
    <property type="project" value="TreeGrafter"/>
</dbReference>
<feature type="domain" description="ABC transporter" evidence="11">
    <location>
        <begin position="277"/>
        <end position="503"/>
    </location>
</feature>
<dbReference type="GO" id="GO:0016887">
    <property type="term" value="F:ATP hydrolysis activity"/>
    <property type="evidence" value="ECO:0007669"/>
    <property type="project" value="InterPro"/>
</dbReference>
<gene>
    <name evidence="12" type="ORF">CRD59_01620</name>
</gene>
<evidence type="ECO:0000259" key="11">
    <source>
        <dbReference type="PROSITE" id="PS50893"/>
    </source>
</evidence>
<evidence type="ECO:0000313" key="13">
    <source>
        <dbReference type="Proteomes" id="UP000252345"/>
    </source>
</evidence>
<accession>A0A366KDF5</accession>
<dbReference type="SUPFAM" id="SSF52540">
    <property type="entry name" value="P-loop containing nucleoside triphosphate hydrolases"/>
    <property type="match status" value="2"/>
</dbReference>
<keyword evidence="4" id="KW-1003">Cell membrane</keyword>
<evidence type="ECO:0000256" key="9">
    <source>
        <dbReference type="ARBA" id="ARBA00023136"/>
    </source>
</evidence>
<evidence type="ECO:0000256" key="3">
    <source>
        <dbReference type="ARBA" id="ARBA00022448"/>
    </source>
</evidence>
<dbReference type="InterPro" id="IPR015856">
    <property type="entry name" value="ABC_transpr_CbiO/EcfA_su"/>
</dbReference>
<evidence type="ECO:0000256" key="5">
    <source>
        <dbReference type="ARBA" id="ARBA00022737"/>
    </source>
</evidence>
<evidence type="ECO:0000256" key="10">
    <source>
        <dbReference type="ARBA" id="ARBA00025157"/>
    </source>
</evidence>
<dbReference type="SMART" id="SM00382">
    <property type="entry name" value="AAA"/>
    <property type="match status" value="2"/>
</dbReference>
<dbReference type="PANTHER" id="PTHR43553:SF23">
    <property type="entry name" value="ABC TRANSPORTER ATP-BINDING COMPONENT"/>
    <property type="match status" value="1"/>
</dbReference>
<feature type="domain" description="ABC transporter" evidence="11">
    <location>
        <begin position="2"/>
        <end position="241"/>
    </location>
</feature>
<comment type="caution">
    <text evidence="12">The sequence shown here is derived from an EMBL/GenBank/DDBJ whole genome shotgun (WGS) entry which is preliminary data.</text>
</comment>
<evidence type="ECO:0000256" key="7">
    <source>
        <dbReference type="ARBA" id="ARBA00022840"/>
    </source>
</evidence>
<dbReference type="PROSITE" id="PS00211">
    <property type="entry name" value="ABC_TRANSPORTER_1"/>
    <property type="match status" value="1"/>
</dbReference>
<evidence type="ECO:0000256" key="8">
    <source>
        <dbReference type="ARBA" id="ARBA00022967"/>
    </source>
</evidence>
<dbReference type="GO" id="GO:0005524">
    <property type="term" value="F:ATP binding"/>
    <property type="evidence" value="ECO:0007669"/>
    <property type="project" value="UniProtKB-KW"/>
</dbReference>
<evidence type="ECO:0000256" key="6">
    <source>
        <dbReference type="ARBA" id="ARBA00022741"/>
    </source>
</evidence>
<sequence length="505" mass="53958">MLELTDLSFTYADRPEPAVQDVSMTARPGRLLVLTGKSGCGKTTISRVVDGLIPELYEGRLEGGRRLDGRDLGELTISEISRKVGSVFQNPKTQFFTTDVTSELAFPLENLGVERVRISDRVELVADRFGIRPLLGRSMFALSGGEKQLVAIASACMGAPGLLVLDEPSANLDAQAIEGLSRVLGRLKADGMTLLVIEHRLYYLRGLADRFLVMDQGRLTHGFTPRQMAALDGDERERLGLRALVLPAGAGARKSERRPGATAVGGGVGAAMAVGGLRVQDLVCRYKGLDRPALQVDDLLLEPGRATGIVGRNGAGKSTFAKALTGLLKPGKEARVSLGGRDLDRRGLTRQSFLVFQDVNYQLFSESVAKELLLGAPEGDRGRLREVADRLGLADLLERSPGSLSGGQKQRVAIGCAVLSGKRVIIMDEPTSGLDLAHMNQVAGAIGYLRGQGIIVLVISHDREFLLKTCDRFIGFEKGRVVSDGALPPSSLPDGPTVACAARGV</sequence>
<dbReference type="InterPro" id="IPR050095">
    <property type="entry name" value="ECF_ABC_transporter_ATP-bd"/>
</dbReference>
<comment type="function">
    <text evidence="10">Probably part of an ABC transporter complex. Responsible for energy coupling to the transport system.</text>
</comment>